<feature type="region of interest" description="Disordered" evidence="1">
    <location>
        <begin position="118"/>
        <end position="226"/>
    </location>
</feature>
<keyword evidence="3" id="KW-1185">Reference proteome</keyword>
<feature type="compositionally biased region" description="Acidic residues" evidence="1">
    <location>
        <begin position="119"/>
        <end position="133"/>
    </location>
</feature>
<feature type="compositionally biased region" description="Polar residues" evidence="1">
    <location>
        <begin position="63"/>
        <end position="86"/>
    </location>
</feature>
<protein>
    <recommendedName>
        <fullName evidence="4">F-box domain-containing protein</fullName>
    </recommendedName>
</protein>
<dbReference type="InterPro" id="IPR032675">
    <property type="entry name" value="LRR_dom_sf"/>
</dbReference>
<dbReference type="PANTHER" id="PTHR13318:SF190">
    <property type="entry name" value="PARTNER OF PAIRED, ISOFORM B"/>
    <property type="match status" value="1"/>
</dbReference>
<feature type="region of interest" description="Disordered" evidence="1">
    <location>
        <begin position="1"/>
        <end position="91"/>
    </location>
</feature>
<feature type="region of interest" description="Disordered" evidence="1">
    <location>
        <begin position="313"/>
        <end position="382"/>
    </location>
</feature>
<dbReference type="AlphaFoldDB" id="A0A1Y2CSH5"/>
<evidence type="ECO:0000313" key="3">
    <source>
        <dbReference type="Proteomes" id="UP000193642"/>
    </source>
</evidence>
<reference evidence="2 3" key="1">
    <citation type="submission" date="2016-07" db="EMBL/GenBank/DDBJ databases">
        <title>Pervasive Adenine N6-methylation of Active Genes in Fungi.</title>
        <authorList>
            <consortium name="DOE Joint Genome Institute"/>
            <person name="Mondo S.J."/>
            <person name="Dannebaum R.O."/>
            <person name="Kuo R.C."/>
            <person name="Labutti K."/>
            <person name="Haridas S."/>
            <person name="Kuo A."/>
            <person name="Salamov A."/>
            <person name="Ahrendt S.R."/>
            <person name="Lipzen A."/>
            <person name="Sullivan W."/>
            <person name="Andreopoulos W.B."/>
            <person name="Clum A."/>
            <person name="Lindquist E."/>
            <person name="Daum C."/>
            <person name="Ramamoorthy G.K."/>
            <person name="Gryganskyi A."/>
            <person name="Culley D."/>
            <person name="Magnuson J.K."/>
            <person name="James T.Y."/>
            <person name="O'Malley M.A."/>
            <person name="Stajich J.E."/>
            <person name="Spatafora J.W."/>
            <person name="Visel A."/>
            <person name="Grigoriev I.V."/>
        </authorList>
    </citation>
    <scope>NUCLEOTIDE SEQUENCE [LARGE SCALE GENOMIC DNA]</scope>
    <source>
        <strain evidence="2 3">JEL800</strain>
    </source>
</reference>
<dbReference type="OrthoDB" id="10257471at2759"/>
<evidence type="ECO:0008006" key="4">
    <source>
        <dbReference type="Google" id="ProtNLM"/>
    </source>
</evidence>
<feature type="compositionally biased region" description="Polar residues" evidence="1">
    <location>
        <begin position="326"/>
        <end position="358"/>
    </location>
</feature>
<evidence type="ECO:0000256" key="1">
    <source>
        <dbReference type="SAM" id="MobiDB-lite"/>
    </source>
</evidence>
<feature type="compositionally biased region" description="Low complexity" evidence="1">
    <location>
        <begin position="27"/>
        <end position="36"/>
    </location>
</feature>
<feature type="compositionally biased region" description="Basic residues" evidence="1">
    <location>
        <begin position="169"/>
        <end position="178"/>
    </location>
</feature>
<feature type="compositionally biased region" description="Polar residues" evidence="1">
    <location>
        <begin position="37"/>
        <end position="47"/>
    </location>
</feature>
<feature type="compositionally biased region" description="Polar residues" evidence="1">
    <location>
        <begin position="207"/>
        <end position="226"/>
    </location>
</feature>
<dbReference type="PANTHER" id="PTHR13318">
    <property type="entry name" value="PARTNER OF PAIRED, ISOFORM B-RELATED"/>
    <property type="match status" value="1"/>
</dbReference>
<dbReference type="GO" id="GO:0031146">
    <property type="term" value="P:SCF-dependent proteasomal ubiquitin-dependent protein catabolic process"/>
    <property type="evidence" value="ECO:0007669"/>
    <property type="project" value="TreeGrafter"/>
</dbReference>
<dbReference type="GO" id="GO:0019005">
    <property type="term" value="C:SCF ubiquitin ligase complex"/>
    <property type="evidence" value="ECO:0007669"/>
    <property type="project" value="TreeGrafter"/>
</dbReference>
<accession>A0A1Y2CSH5</accession>
<gene>
    <name evidence="2" type="ORF">BCR33DRAFT_713446</name>
</gene>
<dbReference type="EMBL" id="MCGO01000008">
    <property type="protein sequence ID" value="ORY49846.1"/>
    <property type="molecule type" value="Genomic_DNA"/>
</dbReference>
<organism evidence="2 3">
    <name type="scientific">Rhizoclosmatium globosum</name>
    <dbReference type="NCBI Taxonomy" id="329046"/>
    <lineage>
        <taxon>Eukaryota</taxon>
        <taxon>Fungi</taxon>
        <taxon>Fungi incertae sedis</taxon>
        <taxon>Chytridiomycota</taxon>
        <taxon>Chytridiomycota incertae sedis</taxon>
        <taxon>Chytridiomycetes</taxon>
        <taxon>Chytridiales</taxon>
        <taxon>Chytriomycetaceae</taxon>
        <taxon>Rhizoclosmatium</taxon>
    </lineage>
</organism>
<evidence type="ECO:0000313" key="2">
    <source>
        <dbReference type="EMBL" id="ORY49846.1"/>
    </source>
</evidence>
<proteinExistence type="predicted"/>
<sequence>MQNQQHATASLRRSTRSSDAGTRTLNSAFATSASAAPPQNVNCQDVFSTDVVLQPSPPKKMNKSNVSSGRQSAVKSIGSRPSSSFQLAKKSDSENMVLLGQTATNAAPSSKRKEYNMFLEDDGGNEGDREDGGDEKTRGSSSSKPITPFASFAFSESESEDGDAATRYNLRHSARSKTPKTVSVTIPEDETPSTSVSRKRMLRGKTPSGNDLLSETKQNPQNDTTPVASKINDHIFEKNMASTSDLVKPVAVRPAPPVSEITRSLLALPSTNHLSTPKPVTDSAFKLNRFSSVTKSIVKDVEMDEFFNSPTAKSLQAMGSNRKRSSSPTPIKPSNLSSFNMMTCIGSDSSSENTTTDFGSLGSDAESFWPTRRPAPKSRQLFADRKGVDSLVDRMSSSVLETPQKGSKQISLRNQSSAFIHKCLQSSDADDELGIPDSKAAFSLLGNVQEESTDTEYESDISLLSSKGRLKSNLKNVEIASPNHEALVLVFKFMLAEEMDLCKLVYVSKEWKKAAQQVLWEKPVFRTVASMFTMHKIIHGYGYPSSSSQSTLNASHADKDKKTGVRGILGIHTCVDPSSPRRLLFQDHSIPTPPAKEVTYYLPNKSLAHLVKSVSFNLFLPTDRRFPPMFDIQSFLVDTFPNLSSLSLAGAPQWINPYFLARLTSQPRIRKNLETLELLSGAMDKLTSDETTPQETAAQLLRKLKGLKKFVVNESRSLDDNMLRLIGEGSTGLEELSLTCCNSVTDAGVAWIVESCKKLRSLEISSMVYSAVQNGGISQLKSLKMRQNRLGLLTEEGLLSLVAPKRGSPIVKLSVLYLESVSLSTEGVLRISNKQPALESFVHV</sequence>
<name>A0A1Y2CSH5_9FUNG</name>
<dbReference type="Proteomes" id="UP000193642">
    <property type="component" value="Unassembled WGS sequence"/>
</dbReference>
<dbReference type="SUPFAM" id="SSF52047">
    <property type="entry name" value="RNI-like"/>
    <property type="match status" value="1"/>
</dbReference>
<comment type="caution">
    <text evidence="2">The sequence shown here is derived from an EMBL/GenBank/DDBJ whole genome shotgun (WGS) entry which is preliminary data.</text>
</comment>
<dbReference type="Gene3D" id="3.80.10.10">
    <property type="entry name" value="Ribonuclease Inhibitor"/>
    <property type="match status" value="1"/>
</dbReference>